<gene>
    <name evidence="1" type="ORF">HELGO_WM24325</name>
</gene>
<dbReference type="EMBL" id="CACVAQ010000484">
    <property type="protein sequence ID" value="CAA6829368.1"/>
    <property type="molecule type" value="Genomic_DNA"/>
</dbReference>
<proteinExistence type="predicted"/>
<accession>A0A6S6UC52</accession>
<protein>
    <submittedName>
        <fullName evidence="1">Uncharacterized protein</fullName>
    </submittedName>
</protein>
<dbReference type="InterPro" id="IPR054219">
    <property type="entry name" value="DUF6939"/>
</dbReference>
<dbReference type="AlphaFoldDB" id="A0A6S6UC52"/>
<sequence length="184" mass="21036">MPIVVKSRRNLPRTLEKNYPNALILDLTSKGIEPWVKFSPFYPIEGVPIPFFEGATGASVEGIWQGLKVFESEGVDLRKFDLRTMKGLKRTVRKYGPVLGHQKGTATTTLLPYIEARKQIYAPMYLWVLENKLQQEVQQIKKLAQEYDTIVLLDYETNGDINDPSKPLSHAFLVKHYLDGNFPI</sequence>
<organism evidence="1">
    <name type="scientific">uncultured Aureispira sp</name>
    <dbReference type="NCBI Taxonomy" id="1331704"/>
    <lineage>
        <taxon>Bacteria</taxon>
        <taxon>Pseudomonadati</taxon>
        <taxon>Bacteroidota</taxon>
        <taxon>Saprospiria</taxon>
        <taxon>Saprospirales</taxon>
        <taxon>Saprospiraceae</taxon>
        <taxon>Aureispira</taxon>
        <taxon>environmental samples</taxon>
    </lineage>
</organism>
<dbReference type="Pfam" id="PF22075">
    <property type="entry name" value="DUF6939"/>
    <property type="match status" value="1"/>
</dbReference>
<reference evidence="1" key="1">
    <citation type="submission" date="2020-01" db="EMBL/GenBank/DDBJ databases">
        <authorList>
            <person name="Meier V. D."/>
            <person name="Meier V D."/>
        </authorList>
    </citation>
    <scope>NUCLEOTIDE SEQUENCE</scope>
    <source>
        <strain evidence="1">HLG_WM_MAG_10</strain>
    </source>
</reference>
<name>A0A6S6UC52_9BACT</name>
<evidence type="ECO:0000313" key="1">
    <source>
        <dbReference type="EMBL" id="CAA6829368.1"/>
    </source>
</evidence>